<evidence type="ECO:0000256" key="4">
    <source>
        <dbReference type="ARBA" id="ARBA00023315"/>
    </source>
</evidence>
<evidence type="ECO:0000256" key="5">
    <source>
        <dbReference type="PIRSR" id="PIRSR620019-2"/>
    </source>
</evidence>
<accession>A0A418Y6J5</accession>
<evidence type="ECO:0000256" key="3">
    <source>
        <dbReference type="ARBA" id="ARBA00022737"/>
    </source>
</evidence>
<keyword evidence="3" id="KW-0677">Repeat</keyword>
<organism evidence="7 8">
    <name type="scientific">Massilia cavernae</name>
    <dbReference type="NCBI Taxonomy" id="2320864"/>
    <lineage>
        <taxon>Bacteria</taxon>
        <taxon>Pseudomonadati</taxon>
        <taxon>Pseudomonadota</taxon>
        <taxon>Betaproteobacteria</taxon>
        <taxon>Burkholderiales</taxon>
        <taxon>Oxalobacteraceae</taxon>
        <taxon>Telluria group</taxon>
        <taxon>Massilia</taxon>
    </lineage>
</organism>
<evidence type="ECO:0000313" key="7">
    <source>
        <dbReference type="EMBL" id="RJG23857.1"/>
    </source>
</evidence>
<dbReference type="InterPro" id="IPR018357">
    <property type="entry name" value="Hexapep_transf_CS"/>
</dbReference>
<dbReference type="Pfam" id="PF17836">
    <property type="entry name" value="PglD_N"/>
    <property type="match status" value="1"/>
</dbReference>
<dbReference type="NCBIfam" id="TIGR03570">
    <property type="entry name" value="NeuD_NnaD"/>
    <property type="match status" value="1"/>
</dbReference>
<feature type="domain" description="PglD N-terminal" evidence="6">
    <location>
        <begin position="5"/>
        <end position="85"/>
    </location>
</feature>
<dbReference type="GO" id="GO:0016746">
    <property type="term" value="F:acyltransferase activity"/>
    <property type="evidence" value="ECO:0007669"/>
    <property type="project" value="UniProtKB-KW"/>
</dbReference>
<dbReference type="Pfam" id="PF00132">
    <property type="entry name" value="Hexapep"/>
    <property type="match status" value="1"/>
</dbReference>
<evidence type="ECO:0000259" key="6">
    <source>
        <dbReference type="Pfam" id="PF17836"/>
    </source>
</evidence>
<gene>
    <name evidence="7" type="ORF">D3872_04110</name>
</gene>
<dbReference type="Gene3D" id="2.160.10.10">
    <property type="entry name" value="Hexapeptide repeat proteins"/>
    <property type="match status" value="1"/>
</dbReference>
<dbReference type="EMBL" id="QYUP01000040">
    <property type="protein sequence ID" value="RJG23857.1"/>
    <property type="molecule type" value="Genomic_DNA"/>
</dbReference>
<dbReference type="PANTHER" id="PTHR43300">
    <property type="entry name" value="ACETYLTRANSFERASE"/>
    <property type="match status" value="1"/>
</dbReference>
<dbReference type="InterPro" id="IPR001451">
    <property type="entry name" value="Hexapep"/>
</dbReference>
<comment type="caution">
    <text evidence="7">The sequence shown here is derived from an EMBL/GenBank/DDBJ whole genome shotgun (WGS) entry which is preliminary data.</text>
</comment>
<dbReference type="PROSITE" id="PS00101">
    <property type="entry name" value="HEXAPEP_TRANSFERASES"/>
    <property type="match status" value="1"/>
</dbReference>
<keyword evidence="8" id="KW-1185">Reference proteome</keyword>
<dbReference type="RefSeq" id="WP_119809607.1">
    <property type="nucleotide sequence ID" value="NZ_QYUP01000040.1"/>
</dbReference>
<feature type="binding site" evidence="5">
    <location>
        <position position="73"/>
    </location>
    <ligand>
        <name>substrate</name>
    </ligand>
</feature>
<dbReference type="InterPro" id="IPR050179">
    <property type="entry name" value="Trans_hexapeptide_repeat"/>
</dbReference>
<sequence length="214" mass="21403">MSFPIIVIGAGGHAAVVADALLASGQVVLGFTDASSSRRGQQLCGLPVLGDDAVLAEYDPGTVVLANGLGSVGNEATQVRQRVQQSLEGQGWHFCPVVHPSAVISRFACLGESVQVMAGCVIQAGAAVGAGCIINTASVVEHNAVIDAWSHVAPRAVVCGDVRVGAGSHVGAGATVRHGVSLGARTLVGAGAVVVKDFSGSGVLVGIPARQLER</sequence>
<evidence type="ECO:0000256" key="1">
    <source>
        <dbReference type="ARBA" id="ARBA00007274"/>
    </source>
</evidence>
<feature type="binding site" evidence="5">
    <location>
        <position position="151"/>
    </location>
    <ligand>
        <name>acetyl-CoA</name>
        <dbReference type="ChEBI" id="CHEBI:57288"/>
    </ligand>
</feature>
<dbReference type="PANTHER" id="PTHR43300:SF7">
    <property type="entry name" value="UDP-N-ACETYLBACILLOSAMINE N-ACETYLTRANSFERASE"/>
    <property type="match status" value="1"/>
</dbReference>
<dbReference type="Gene3D" id="3.40.50.20">
    <property type="match status" value="1"/>
</dbReference>
<dbReference type="OrthoDB" id="9794407at2"/>
<dbReference type="SUPFAM" id="SSF51161">
    <property type="entry name" value="Trimeric LpxA-like enzymes"/>
    <property type="match status" value="1"/>
</dbReference>
<dbReference type="InterPro" id="IPR020019">
    <property type="entry name" value="AcTrfase_PglD-like"/>
</dbReference>
<dbReference type="InterPro" id="IPR041561">
    <property type="entry name" value="PglD_N"/>
</dbReference>
<name>A0A418Y6J5_9BURK</name>
<evidence type="ECO:0000256" key="2">
    <source>
        <dbReference type="ARBA" id="ARBA00022679"/>
    </source>
</evidence>
<dbReference type="AlphaFoldDB" id="A0A418Y6J5"/>
<dbReference type="Proteomes" id="UP000284006">
    <property type="component" value="Unassembled WGS sequence"/>
</dbReference>
<keyword evidence="2 7" id="KW-0808">Transferase</keyword>
<evidence type="ECO:0000313" key="8">
    <source>
        <dbReference type="Proteomes" id="UP000284006"/>
    </source>
</evidence>
<reference evidence="7 8" key="1">
    <citation type="submission" date="2018-09" db="EMBL/GenBank/DDBJ databases">
        <authorList>
            <person name="Zhu H."/>
        </authorList>
    </citation>
    <scope>NUCLEOTIDE SEQUENCE [LARGE SCALE GENOMIC DNA]</scope>
    <source>
        <strain evidence="7 8">K1S02-61</strain>
    </source>
</reference>
<protein>
    <submittedName>
        <fullName evidence="7">Acetyltransferase</fullName>
    </submittedName>
</protein>
<comment type="similarity">
    <text evidence="1">Belongs to the transferase hexapeptide repeat family.</text>
</comment>
<dbReference type="CDD" id="cd03360">
    <property type="entry name" value="LbH_AT_putative"/>
    <property type="match status" value="1"/>
</dbReference>
<dbReference type="InterPro" id="IPR011004">
    <property type="entry name" value="Trimer_LpxA-like_sf"/>
</dbReference>
<keyword evidence="4" id="KW-0012">Acyltransferase</keyword>
<proteinExistence type="inferred from homology"/>